<gene>
    <name evidence="1" type="ORF">NGRA_3494</name>
</gene>
<dbReference type="EMBL" id="SBJO01001260">
    <property type="protein sequence ID" value="KAF9748551.1"/>
    <property type="molecule type" value="Genomic_DNA"/>
</dbReference>
<sequence>MKFKKLRRKELEEIIESARKKQIDKCCYCGSKLKETKRRVDEVVCTWKGCKKRYNLWKGSIFYHSQIKKKKILQIIELWMQKASINLISYILRINKKAIKKL</sequence>
<comment type="caution">
    <text evidence="1">The sequence shown here is derived from an EMBL/GenBank/DDBJ whole genome shotgun (WGS) entry which is preliminary data.</text>
</comment>
<keyword evidence="2" id="KW-1185">Reference proteome</keyword>
<name>A0A9P6GUM0_9MICR</name>
<feature type="non-terminal residue" evidence="1">
    <location>
        <position position="102"/>
    </location>
</feature>
<dbReference type="AlphaFoldDB" id="A0A9P6GUM0"/>
<evidence type="ECO:0000313" key="1">
    <source>
        <dbReference type="EMBL" id="KAF9748551.1"/>
    </source>
</evidence>
<protein>
    <submittedName>
        <fullName evidence="1">Uncharacterized protein</fullName>
    </submittedName>
</protein>
<accession>A0A9P6GUM0</accession>
<evidence type="ECO:0000313" key="2">
    <source>
        <dbReference type="Proteomes" id="UP000740883"/>
    </source>
</evidence>
<organism evidence="1 2">
    <name type="scientific">Nosema granulosis</name>
    <dbReference type="NCBI Taxonomy" id="83296"/>
    <lineage>
        <taxon>Eukaryota</taxon>
        <taxon>Fungi</taxon>
        <taxon>Fungi incertae sedis</taxon>
        <taxon>Microsporidia</taxon>
        <taxon>Nosematidae</taxon>
        <taxon>Nosema</taxon>
    </lineage>
</organism>
<dbReference type="Proteomes" id="UP000740883">
    <property type="component" value="Unassembled WGS sequence"/>
</dbReference>
<reference evidence="1 2" key="1">
    <citation type="journal article" date="2020" name="Genome Biol. Evol.">
        <title>Comparative genomics of strictly vertically transmitted, feminizing microsporidia endosymbionts of amphipod crustaceans.</title>
        <authorList>
            <person name="Cormier A."/>
            <person name="Chebbi M.A."/>
            <person name="Giraud I."/>
            <person name="Wattier R."/>
            <person name="Teixeira M."/>
            <person name="Gilbert C."/>
            <person name="Rigaud T."/>
            <person name="Cordaux R."/>
        </authorList>
    </citation>
    <scope>NUCLEOTIDE SEQUENCE [LARGE SCALE GENOMIC DNA]</scope>
    <source>
        <strain evidence="1 2">Ou3-Ou53</strain>
    </source>
</reference>
<proteinExistence type="predicted"/>